<evidence type="ECO:0000313" key="3">
    <source>
        <dbReference type="Proteomes" id="UP001257659"/>
    </source>
</evidence>
<sequence>MKRFLTILSVLLFSVSVFAQTQNRVLIEGKVNVEADMTAEGINVYNINSMEGTITNKYGEFMLPVKENDKLIFSALQYQEFTVIVDESIIKNKKMSITVNEAITELEEVTVRPYNLSGDVSVDVQKIKTTKVNYIEQSSEKMVHTTDYEFRPDKYSKVENVAMDKSYLTNGLNFANIFRGLFYQDKKQPQHKEDVDVEVRKMYNDEFFRENLNIKRENINDFIYYAEENGLTNEMLQKGNELKLIEFLIEKSKSYKMQQP</sequence>
<dbReference type="EMBL" id="JAVDQA010000005">
    <property type="protein sequence ID" value="MDR6301255.1"/>
    <property type="molecule type" value="Genomic_DNA"/>
</dbReference>
<dbReference type="RefSeq" id="WP_309728427.1">
    <property type="nucleotide sequence ID" value="NZ_JAVDQA010000005.1"/>
</dbReference>
<organism evidence="2 3">
    <name type="scientific">Mesonia maritima</name>
    <dbReference type="NCBI Taxonomy" id="1793873"/>
    <lineage>
        <taxon>Bacteria</taxon>
        <taxon>Pseudomonadati</taxon>
        <taxon>Bacteroidota</taxon>
        <taxon>Flavobacteriia</taxon>
        <taxon>Flavobacteriales</taxon>
        <taxon>Flavobacteriaceae</taxon>
        <taxon>Mesonia</taxon>
    </lineage>
</organism>
<evidence type="ECO:0000313" key="2">
    <source>
        <dbReference type="EMBL" id="MDR6301255.1"/>
    </source>
</evidence>
<keyword evidence="3" id="KW-1185">Reference proteome</keyword>
<dbReference type="SUPFAM" id="SSF49464">
    <property type="entry name" value="Carboxypeptidase regulatory domain-like"/>
    <property type="match status" value="1"/>
</dbReference>
<evidence type="ECO:0000256" key="1">
    <source>
        <dbReference type="SAM" id="SignalP"/>
    </source>
</evidence>
<feature type="signal peptide" evidence="1">
    <location>
        <begin position="1"/>
        <end position="19"/>
    </location>
</feature>
<comment type="caution">
    <text evidence="2">The sequence shown here is derived from an EMBL/GenBank/DDBJ whole genome shotgun (WGS) entry which is preliminary data.</text>
</comment>
<accession>A0ABU1K7L0</accession>
<dbReference type="Pfam" id="PF13715">
    <property type="entry name" value="CarbopepD_reg_2"/>
    <property type="match status" value="1"/>
</dbReference>
<dbReference type="InterPro" id="IPR008969">
    <property type="entry name" value="CarboxyPept-like_regulatory"/>
</dbReference>
<feature type="chain" id="PRO_5045999615" description="CarboxypepD_reg-like domain-containing protein" evidence="1">
    <location>
        <begin position="20"/>
        <end position="260"/>
    </location>
</feature>
<dbReference type="Proteomes" id="UP001257659">
    <property type="component" value="Unassembled WGS sequence"/>
</dbReference>
<evidence type="ECO:0008006" key="4">
    <source>
        <dbReference type="Google" id="ProtNLM"/>
    </source>
</evidence>
<name>A0ABU1K7L0_9FLAO</name>
<reference evidence="2 3" key="1">
    <citation type="submission" date="2023-07" db="EMBL/GenBank/DDBJ databases">
        <title>Genomic Encyclopedia of Type Strains, Phase IV (KMG-IV): sequencing the most valuable type-strain genomes for metagenomic binning, comparative biology and taxonomic classification.</title>
        <authorList>
            <person name="Goeker M."/>
        </authorList>
    </citation>
    <scope>NUCLEOTIDE SEQUENCE [LARGE SCALE GENOMIC DNA]</scope>
    <source>
        <strain evidence="2 3">DSM 102814</strain>
    </source>
</reference>
<gene>
    <name evidence="2" type="ORF">GGR31_001906</name>
</gene>
<protein>
    <recommendedName>
        <fullName evidence="4">CarboxypepD_reg-like domain-containing protein</fullName>
    </recommendedName>
</protein>
<proteinExistence type="predicted"/>
<keyword evidence="1" id="KW-0732">Signal</keyword>